<dbReference type="PANTHER" id="PTHR43877:SF2">
    <property type="entry name" value="AMINOALKYLPHOSPHONATE N-ACETYLTRANSFERASE-RELATED"/>
    <property type="match status" value="1"/>
</dbReference>
<comment type="similarity">
    <text evidence="3">Belongs to the acetyltransferase family. RimI subfamily.</text>
</comment>
<protein>
    <recommendedName>
        <fullName evidence="3">[Ribosomal protein bS18]-alanine N-acetyltransferase</fullName>
        <ecNumber evidence="3">2.3.1.266</ecNumber>
    </recommendedName>
</protein>
<proteinExistence type="inferred from homology"/>
<evidence type="ECO:0000256" key="1">
    <source>
        <dbReference type="ARBA" id="ARBA00022679"/>
    </source>
</evidence>
<keyword evidence="2" id="KW-0012">Acyltransferase</keyword>
<dbReference type="InterPro" id="IPR006464">
    <property type="entry name" value="AcTrfase_RimI/Ard1"/>
</dbReference>
<comment type="catalytic activity">
    <reaction evidence="3">
        <text>N-terminal L-alanyl-[ribosomal protein bS18] + acetyl-CoA = N-terminal N(alpha)-acetyl-L-alanyl-[ribosomal protein bS18] + CoA + H(+)</text>
        <dbReference type="Rhea" id="RHEA:43756"/>
        <dbReference type="Rhea" id="RHEA-COMP:10676"/>
        <dbReference type="Rhea" id="RHEA-COMP:10677"/>
        <dbReference type="ChEBI" id="CHEBI:15378"/>
        <dbReference type="ChEBI" id="CHEBI:57287"/>
        <dbReference type="ChEBI" id="CHEBI:57288"/>
        <dbReference type="ChEBI" id="CHEBI:64718"/>
        <dbReference type="ChEBI" id="CHEBI:83683"/>
        <dbReference type="EC" id="2.3.1.266"/>
    </reaction>
</comment>
<dbReference type="Gene3D" id="3.40.630.30">
    <property type="match status" value="1"/>
</dbReference>
<dbReference type="AlphaFoldDB" id="A0A145Q3F4"/>
<dbReference type="PROSITE" id="PS51186">
    <property type="entry name" value="GNAT"/>
    <property type="match status" value="1"/>
</dbReference>
<evidence type="ECO:0000256" key="3">
    <source>
        <dbReference type="RuleBase" id="RU363094"/>
    </source>
</evidence>
<dbReference type="NCBIfam" id="TIGR01575">
    <property type="entry name" value="rimI"/>
    <property type="match status" value="1"/>
</dbReference>
<dbReference type="EC" id="2.3.1.266" evidence="3"/>
<name>A0A145Q3F4_9BACT</name>
<evidence type="ECO:0000313" key="6">
    <source>
        <dbReference type="Proteomes" id="UP000076404"/>
    </source>
</evidence>
<comment type="function">
    <text evidence="3">Acetylates the N-terminal alanine of ribosomal protein bS18.</text>
</comment>
<sequence>MASADVEAVAAIEAASFSDAWPPSAFTDLLQRDYARLRVIADPHGELLGYCILLRAADQGEIANICTAPAARGQGMGGRLLDDALTWADAGGVVEVFLEVRISNTAARALYTARGFSMVGRRRGYYQHPTEDALVLRRTLPGATESSA</sequence>
<dbReference type="Proteomes" id="UP000076404">
    <property type="component" value="Chromosome"/>
</dbReference>
<dbReference type="Pfam" id="PF00583">
    <property type="entry name" value="Acetyltransf_1"/>
    <property type="match status" value="1"/>
</dbReference>
<reference evidence="5 6" key="1">
    <citation type="journal article" date="2014" name="Proc. Natl. Acad. Sci. U.S.A.">
        <title>Functional type 2 photosynthetic reaction centers found in the rare bacterial phylum Gemmatimonadetes.</title>
        <authorList>
            <person name="Zeng Y."/>
            <person name="Feng F."/>
            <person name="Medova H."/>
            <person name="Dean J."/>
            <person name="Koblizek M."/>
        </authorList>
    </citation>
    <scope>NUCLEOTIDE SEQUENCE [LARGE SCALE GENOMIC DNA]</scope>
    <source>
        <strain evidence="5 6">AP64</strain>
    </source>
</reference>
<dbReference type="eggNOG" id="COG0456">
    <property type="taxonomic scope" value="Bacteria"/>
</dbReference>
<accession>A0A145Q3F4</accession>
<dbReference type="GO" id="GO:0005737">
    <property type="term" value="C:cytoplasm"/>
    <property type="evidence" value="ECO:0007669"/>
    <property type="project" value="UniProtKB-SubCell"/>
</dbReference>
<dbReference type="CDD" id="cd04301">
    <property type="entry name" value="NAT_SF"/>
    <property type="match status" value="1"/>
</dbReference>
<keyword evidence="6" id="KW-1185">Reference proteome</keyword>
<dbReference type="InterPro" id="IPR050832">
    <property type="entry name" value="Bact_Acetyltransf"/>
</dbReference>
<organism evidence="5 6">
    <name type="scientific">Gemmatimonas phototrophica</name>
    <dbReference type="NCBI Taxonomy" id="1379270"/>
    <lineage>
        <taxon>Bacteria</taxon>
        <taxon>Pseudomonadati</taxon>
        <taxon>Gemmatimonadota</taxon>
        <taxon>Gemmatimonadia</taxon>
        <taxon>Gemmatimonadales</taxon>
        <taxon>Gemmatimonadaceae</taxon>
        <taxon>Gemmatimonas</taxon>
    </lineage>
</organism>
<dbReference type="SUPFAM" id="SSF55729">
    <property type="entry name" value="Acyl-CoA N-acyltransferases (Nat)"/>
    <property type="match status" value="1"/>
</dbReference>
<dbReference type="PANTHER" id="PTHR43877">
    <property type="entry name" value="AMINOALKYLPHOSPHONATE N-ACETYLTRANSFERASE-RELATED-RELATED"/>
    <property type="match status" value="1"/>
</dbReference>
<dbReference type="GO" id="GO:0008999">
    <property type="term" value="F:protein-N-terminal-alanine acetyltransferase activity"/>
    <property type="evidence" value="ECO:0007669"/>
    <property type="project" value="UniProtKB-EC"/>
</dbReference>
<dbReference type="InterPro" id="IPR000182">
    <property type="entry name" value="GNAT_dom"/>
</dbReference>
<dbReference type="InterPro" id="IPR016181">
    <property type="entry name" value="Acyl_CoA_acyltransferase"/>
</dbReference>
<dbReference type="STRING" id="1379270.GEMMAAP_10125"/>
<gene>
    <name evidence="5" type="ORF">GEMMAAP_10125</name>
</gene>
<evidence type="ECO:0000256" key="2">
    <source>
        <dbReference type="ARBA" id="ARBA00023315"/>
    </source>
</evidence>
<reference evidence="5 6" key="2">
    <citation type="journal article" date="2016" name="Environ. Microbiol. Rep.">
        <title>Metagenomic evidence for the presence of phototrophic Gemmatimonadetes bacteria in diverse environments.</title>
        <authorList>
            <person name="Zeng Y."/>
            <person name="Baumbach J."/>
            <person name="Barbosa E.G."/>
            <person name="Azevedo V."/>
            <person name="Zhang C."/>
            <person name="Koblizek M."/>
        </authorList>
    </citation>
    <scope>NUCLEOTIDE SEQUENCE [LARGE SCALE GENOMIC DNA]</scope>
    <source>
        <strain evidence="5 6">AP64</strain>
    </source>
</reference>
<keyword evidence="1" id="KW-0808">Transferase</keyword>
<dbReference type="EMBL" id="CP011454">
    <property type="protein sequence ID" value="AMW06742.1"/>
    <property type="molecule type" value="Genomic_DNA"/>
</dbReference>
<comment type="subcellular location">
    <subcellularLocation>
        <location evidence="3">Cytoplasm</location>
    </subcellularLocation>
</comment>
<keyword evidence="3" id="KW-0963">Cytoplasm</keyword>
<feature type="domain" description="N-acetyltransferase" evidence="4">
    <location>
        <begin position="1"/>
        <end position="141"/>
    </location>
</feature>
<dbReference type="KEGG" id="gph:GEMMAAP_10125"/>
<evidence type="ECO:0000313" key="5">
    <source>
        <dbReference type="EMBL" id="AMW06742.1"/>
    </source>
</evidence>
<evidence type="ECO:0000259" key="4">
    <source>
        <dbReference type="PROSITE" id="PS51186"/>
    </source>
</evidence>